<dbReference type="Proteomes" id="UP001165122">
    <property type="component" value="Unassembled WGS sequence"/>
</dbReference>
<evidence type="ECO:0000256" key="4">
    <source>
        <dbReference type="ARBA" id="ARBA00022723"/>
    </source>
</evidence>
<evidence type="ECO:0000256" key="7">
    <source>
        <dbReference type="ARBA" id="ARBA00022859"/>
    </source>
</evidence>
<dbReference type="SUPFAM" id="SSF57850">
    <property type="entry name" value="RING/U-box"/>
    <property type="match status" value="1"/>
</dbReference>
<dbReference type="PANTHER" id="PTHR45981">
    <property type="entry name" value="LD02310P"/>
    <property type="match status" value="1"/>
</dbReference>
<evidence type="ECO:0000256" key="3">
    <source>
        <dbReference type="ARBA" id="ARBA00004656"/>
    </source>
</evidence>
<comment type="subcellular location">
    <subcellularLocation>
        <location evidence="1">Endomembrane system</location>
        <topology evidence="1">Multi-pass membrane protein</topology>
    </subcellularLocation>
    <subcellularLocation>
        <location evidence="2">Endosome</location>
    </subcellularLocation>
    <subcellularLocation>
        <location evidence="3">Lysosome membrane</location>
    </subcellularLocation>
</comment>
<dbReference type="GO" id="GO:0008270">
    <property type="term" value="F:zinc ion binding"/>
    <property type="evidence" value="ECO:0007669"/>
    <property type="project" value="UniProtKB-KW"/>
</dbReference>
<organism evidence="10 11">
    <name type="scientific">Triparma laevis f. longispina</name>
    <dbReference type="NCBI Taxonomy" id="1714387"/>
    <lineage>
        <taxon>Eukaryota</taxon>
        <taxon>Sar</taxon>
        <taxon>Stramenopiles</taxon>
        <taxon>Ochrophyta</taxon>
        <taxon>Bolidophyceae</taxon>
        <taxon>Parmales</taxon>
        <taxon>Triparmaceae</taxon>
        <taxon>Triparma</taxon>
    </lineage>
</organism>
<dbReference type="InterPro" id="IPR011016">
    <property type="entry name" value="Znf_RING-CH"/>
</dbReference>
<dbReference type="GO" id="GO:0005768">
    <property type="term" value="C:endosome"/>
    <property type="evidence" value="ECO:0007669"/>
    <property type="project" value="UniProtKB-SubCell"/>
</dbReference>
<evidence type="ECO:0000259" key="9">
    <source>
        <dbReference type="PROSITE" id="PS51292"/>
    </source>
</evidence>
<dbReference type="PROSITE" id="PS51292">
    <property type="entry name" value="ZF_RING_CH"/>
    <property type="match status" value="1"/>
</dbReference>
<evidence type="ECO:0000313" key="11">
    <source>
        <dbReference type="Proteomes" id="UP001165122"/>
    </source>
</evidence>
<dbReference type="GO" id="GO:0002376">
    <property type="term" value="P:immune system process"/>
    <property type="evidence" value="ECO:0007669"/>
    <property type="project" value="UniProtKB-KW"/>
</dbReference>
<evidence type="ECO:0000256" key="6">
    <source>
        <dbReference type="ARBA" id="ARBA00022833"/>
    </source>
</evidence>
<feature type="region of interest" description="Disordered" evidence="8">
    <location>
        <begin position="122"/>
        <end position="158"/>
    </location>
</feature>
<sequence length="491" mass="53464">MPSLEDPPIGTCRFCLSDDLQSNLISPCACTGSAQFIHLSCLREWQRVNSLETSRPIERERDTRGRICQACRTEFDPKPYTDMELACEGLRGEGILESLGMEEGGGGEGFLLSLIVASEKMSGALEERRRREEGGEEEGGERVDGEGRGAAATAGGRSRWRTVRERILETVRRMNNDSGSGGGSGSAEQLGDEEVVSAPAPVPAPVAPVVETNTSSGGGAGEAGIRGSMVSALFALIELKKAHWIKGIYFIYDVVAAAEGRGLEYDSIIASNLSRRIPYLLDSCSVPPKVLADFEFCELTGSLETGTWNNAGYSIQVFLHNGGPVNWSSCHRALIVCEDLTEVEVGKCIADALEKYEDSIGSDADFFLKHLPLKKWRKGEWEEEEEGKEEGKGGEGHKGFVIVGDFRTAVCVGKELMNEELMTSPLKIRSFAGYAKWGRAQLLKEFLKSSWGAIYDGSKYLLKDLPDPRAASRAWEEAVAEATAVSDRLLE</sequence>
<dbReference type="Gene3D" id="3.30.40.10">
    <property type="entry name" value="Zinc/RING finger domain, C3HC4 (zinc finger)"/>
    <property type="match status" value="1"/>
</dbReference>
<protein>
    <recommendedName>
        <fullName evidence="9">RING-CH-type domain-containing protein</fullName>
    </recommendedName>
</protein>
<evidence type="ECO:0000256" key="2">
    <source>
        <dbReference type="ARBA" id="ARBA00004177"/>
    </source>
</evidence>
<keyword evidence="5" id="KW-0863">Zinc-finger</keyword>
<dbReference type="SMART" id="SM00744">
    <property type="entry name" value="RINGv"/>
    <property type="match status" value="1"/>
</dbReference>
<reference evidence="11" key="1">
    <citation type="journal article" date="2023" name="Commun. Biol.">
        <title>Genome analysis of Parmales, the sister group of diatoms, reveals the evolutionary specialization of diatoms from phago-mixotrophs to photoautotrophs.</title>
        <authorList>
            <person name="Ban H."/>
            <person name="Sato S."/>
            <person name="Yoshikawa S."/>
            <person name="Yamada K."/>
            <person name="Nakamura Y."/>
            <person name="Ichinomiya M."/>
            <person name="Sato N."/>
            <person name="Blanc-Mathieu R."/>
            <person name="Endo H."/>
            <person name="Kuwata A."/>
            <person name="Ogata H."/>
        </authorList>
    </citation>
    <scope>NUCLEOTIDE SEQUENCE [LARGE SCALE GENOMIC DNA]</scope>
    <source>
        <strain evidence="11">NIES 3700</strain>
    </source>
</reference>
<evidence type="ECO:0000256" key="1">
    <source>
        <dbReference type="ARBA" id="ARBA00004127"/>
    </source>
</evidence>
<name>A0A9W7FQR3_9STRA</name>
<feature type="region of interest" description="Disordered" evidence="8">
    <location>
        <begin position="171"/>
        <end position="222"/>
    </location>
</feature>
<dbReference type="OrthoDB" id="264354at2759"/>
<proteinExistence type="predicted"/>
<keyword evidence="4" id="KW-0479">Metal-binding</keyword>
<dbReference type="GO" id="GO:0005765">
    <property type="term" value="C:lysosomal membrane"/>
    <property type="evidence" value="ECO:0007669"/>
    <property type="project" value="UniProtKB-SubCell"/>
</dbReference>
<comment type="caution">
    <text evidence="10">The sequence shown here is derived from an EMBL/GenBank/DDBJ whole genome shotgun (WGS) entry which is preliminary data.</text>
</comment>
<evidence type="ECO:0000256" key="5">
    <source>
        <dbReference type="ARBA" id="ARBA00022771"/>
    </source>
</evidence>
<keyword evidence="11" id="KW-1185">Reference proteome</keyword>
<keyword evidence="7" id="KW-0391">Immunity</keyword>
<evidence type="ECO:0000313" key="10">
    <source>
        <dbReference type="EMBL" id="GMI16360.1"/>
    </source>
</evidence>
<accession>A0A9W7FQR3</accession>
<dbReference type="EMBL" id="BRXW01000250">
    <property type="protein sequence ID" value="GMI16360.1"/>
    <property type="molecule type" value="Genomic_DNA"/>
</dbReference>
<evidence type="ECO:0000256" key="8">
    <source>
        <dbReference type="SAM" id="MobiDB-lite"/>
    </source>
</evidence>
<dbReference type="InterPro" id="IPR013083">
    <property type="entry name" value="Znf_RING/FYVE/PHD"/>
</dbReference>
<keyword evidence="6" id="KW-0862">Zinc</keyword>
<dbReference type="Pfam" id="PF12906">
    <property type="entry name" value="RINGv"/>
    <property type="match status" value="1"/>
</dbReference>
<dbReference type="AlphaFoldDB" id="A0A9W7FQR3"/>
<feature type="domain" description="RING-CH-type" evidence="9">
    <location>
        <begin position="4"/>
        <end position="78"/>
    </location>
</feature>
<dbReference type="CDD" id="cd16495">
    <property type="entry name" value="RING_CH-C4HC3_MARCH"/>
    <property type="match status" value="1"/>
</dbReference>
<dbReference type="SUPFAM" id="SSF143456">
    <property type="entry name" value="VC0467-like"/>
    <property type="match status" value="1"/>
</dbReference>
<gene>
    <name evidence="10" type="ORF">TrLO_g12905</name>
</gene>